<dbReference type="InterPro" id="IPR058192">
    <property type="entry name" value="WHD_ROQ1-like"/>
</dbReference>
<dbReference type="FunFam" id="1.10.8.430:FF:000002">
    <property type="entry name" value="Disease resistance protein (TIR-NBS-LRR class)"/>
    <property type="match status" value="1"/>
</dbReference>
<evidence type="ECO:0000256" key="1">
    <source>
        <dbReference type="ARBA" id="ARBA00011982"/>
    </source>
</evidence>
<keyword evidence="11" id="KW-1185">Reference proteome</keyword>
<dbReference type="InterPro" id="IPR032675">
    <property type="entry name" value="LRR_dom_sf"/>
</dbReference>
<evidence type="ECO:0000256" key="3">
    <source>
        <dbReference type="ARBA" id="ARBA00022737"/>
    </source>
</evidence>
<evidence type="ECO:0000259" key="9">
    <source>
        <dbReference type="PROSITE" id="PS50104"/>
    </source>
</evidence>
<dbReference type="GO" id="GO:0061809">
    <property type="term" value="F:NAD+ nucleosidase activity, cyclic ADP-ribose generating"/>
    <property type="evidence" value="ECO:0007669"/>
    <property type="project" value="UniProtKB-EC"/>
</dbReference>
<dbReference type="PROSITE" id="PS51450">
    <property type="entry name" value="LRR"/>
    <property type="match status" value="1"/>
</dbReference>
<reference evidence="10" key="1">
    <citation type="submission" date="2020-01" db="EMBL/GenBank/DDBJ databases">
        <authorList>
            <person name="Mishra B."/>
        </authorList>
    </citation>
    <scope>NUCLEOTIDE SEQUENCE [LARGE SCALE GENOMIC DNA]</scope>
</reference>
<dbReference type="FunFam" id="3.40.50.10140:FF:000007">
    <property type="entry name" value="Disease resistance protein (TIR-NBS-LRR class)"/>
    <property type="match status" value="1"/>
</dbReference>
<name>A0A6D2HPL4_9BRAS</name>
<dbReference type="EC" id="3.2.2.6" evidence="1"/>
<gene>
    <name evidence="10" type="ORF">MERR_LOCUS5825</name>
</gene>
<dbReference type="PANTHER" id="PTHR11017">
    <property type="entry name" value="LEUCINE-RICH REPEAT-CONTAINING PROTEIN"/>
    <property type="match status" value="1"/>
</dbReference>
<evidence type="ECO:0000313" key="11">
    <source>
        <dbReference type="Proteomes" id="UP000467841"/>
    </source>
</evidence>
<dbReference type="InterPro" id="IPR000157">
    <property type="entry name" value="TIR_dom"/>
</dbReference>
<dbReference type="AlphaFoldDB" id="A0A6D2HPL4"/>
<evidence type="ECO:0000256" key="8">
    <source>
        <dbReference type="SAM" id="MobiDB-lite"/>
    </source>
</evidence>
<dbReference type="InterPro" id="IPR042197">
    <property type="entry name" value="Apaf_helical"/>
</dbReference>
<dbReference type="SUPFAM" id="SSF52058">
    <property type="entry name" value="L domain-like"/>
    <property type="match status" value="1"/>
</dbReference>
<dbReference type="PROSITE" id="PS50104">
    <property type="entry name" value="TIR"/>
    <property type="match status" value="1"/>
</dbReference>
<dbReference type="EMBL" id="CACVBM020000399">
    <property type="protein sequence ID" value="CAA7018590.1"/>
    <property type="molecule type" value="Genomic_DNA"/>
</dbReference>
<dbReference type="InterPro" id="IPR001611">
    <property type="entry name" value="Leu-rich_rpt"/>
</dbReference>
<dbReference type="PANTHER" id="PTHR11017:SF576">
    <property type="entry name" value="DISEASE RESISTANCE-LIKE PROTEIN DSC1"/>
    <property type="match status" value="1"/>
</dbReference>
<dbReference type="Pfam" id="PF23282">
    <property type="entry name" value="WHD_ROQ1"/>
    <property type="match status" value="1"/>
</dbReference>
<dbReference type="InterPro" id="IPR045344">
    <property type="entry name" value="C-JID"/>
</dbReference>
<dbReference type="OrthoDB" id="1936883at2759"/>
<dbReference type="InterPro" id="IPR036390">
    <property type="entry name" value="WH_DNA-bd_sf"/>
</dbReference>
<dbReference type="GO" id="GO:0043531">
    <property type="term" value="F:ADP binding"/>
    <property type="evidence" value="ECO:0007669"/>
    <property type="project" value="InterPro"/>
</dbReference>
<evidence type="ECO:0000256" key="2">
    <source>
        <dbReference type="ARBA" id="ARBA00022614"/>
    </source>
</evidence>
<feature type="domain" description="TIR" evidence="9">
    <location>
        <begin position="9"/>
        <end position="166"/>
    </location>
</feature>
<dbReference type="InterPro" id="IPR027417">
    <property type="entry name" value="P-loop_NTPase"/>
</dbReference>
<keyword evidence="3" id="KW-0677">Repeat</keyword>
<dbReference type="Pfam" id="PF00931">
    <property type="entry name" value="NB-ARC"/>
    <property type="match status" value="1"/>
</dbReference>
<comment type="catalytic activity">
    <reaction evidence="7">
        <text>NAD(+) + H2O = ADP-D-ribose + nicotinamide + H(+)</text>
        <dbReference type="Rhea" id="RHEA:16301"/>
        <dbReference type="ChEBI" id="CHEBI:15377"/>
        <dbReference type="ChEBI" id="CHEBI:15378"/>
        <dbReference type="ChEBI" id="CHEBI:17154"/>
        <dbReference type="ChEBI" id="CHEBI:57540"/>
        <dbReference type="ChEBI" id="CHEBI:57967"/>
        <dbReference type="EC" id="3.2.2.6"/>
    </reaction>
    <physiologicalReaction direction="left-to-right" evidence="7">
        <dbReference type="Rhea" id="RHEA:16302"/>
    </physiologicalReaction>
</comment>
<dbReference type="SUPFAM" id="SSF52047">
    <property type="entry name" value="RNI-like"/>
    <property type="match status" value="1"/>
</dbReference>
<keyword evidence="6" id="KW-0520">NAD</keyword>
<dbReference type="Proteomes" id="UP000467841">
    <property type="component" value="Unassembled WGS sequence"/>
</dbReference>
<dbReference type="SUPFAM" id="SSF52200">
    <property type="entry name" value="Toll/Interleukin receptor TIR domain"/>
    <property type="match status" value="1"/>
</dbReference>
<dbReference type="SUPFAM" id="SSF46785">
    <property type="entry name" value="Winged helix' DNA-binding domain"/>
    <property type="match status" value="1"/>
</dbReference>
<evidence type="ECO:0000256" key="6">
    <source>
        <dbReference type="ARBA" id="ARBA00023027"/>
    </source>
</evidence>
<dbReference type="FunFam" id="3.40.50.300:FF:001862">
    <property type="entry name" value="Disease resistance protein RPS4"/>
    <property type="match status" value="1"/>
</dbReference>
<dbReference type="Gene3D" id="3.80.10.10">
    <property type="entry name" value="Ribonuclease Inhibitor"/>
    <property type="match status" value="2"/>
</dbReference>
<accession>A0A6D2HPL4</accession>
<evidence type="ECO:0000256" key="7">
    <source>
        <dbReference type="ARBA" id="ARBA00047304"/>
    </source>
</evidence>
<dbReference type="SUPFAM" id="SSF52540">
    <property type="entry name" value="P-loop containing nucleoside triphosphate hydrolases"/>
    <property type="match status" value="1"/>
</dbReference>
<dbReference type="GO" id="GO:0007165">
    <property type="term" value="P:signal transduction"/>
    <property type="evidence" value="ECO:0007669"/>
    <property type="project" value="InterPro"/>
</dbReference>
<dbReference type="InterPro" id="IPR035897">
    <property type="entry name" value="Toll_tir_struct_dom_sf"/>
</dbReference>
<dbReference type="PRINTS" id="PR00364">
    <property type="entry name" value="DISEASERSIST"/>
</dbReference>
<dbReference type="InterPro" id="IPR002182">
    <property type="entry name" value="NB-ARC"/>
</dbReference>
<dbReference type="GO" id="GO:0042742">
    <property type="term" value="P:defense response to bacterium"/>
    <property type="evidence" value="ECO:0007669"/>
    <property type="project" value="UniProtKB-ARBA"/>
</dbReference>
<dbReference type="SMART" id="SM00255">
    <property type="entry name" value="TIR"/>
    <property type="match status" value="1"/>
</dbReference>
<dbReference type="Pfam" id="PF07725">
    <property type="entry name" value="LRR_3"/>
    <property type="match status" value="1"/>
</dbReference>
<sequence>MESSPASSAELDVFLSFRGFDTRNNFTGHLQKALRLRGIDSFIDDKLRRGDDLTALFDRIEQSKIAIIVFSKNYGNSAWCLRELVKILQCRDRNNQLVIPIFYKIEKSDLKKVQRKIFTNVTEDEISSWEAALATASNISGYVVNETSTPEAKLVDDIAIDTFKKLNDLAPIGNEGLVGVEWRLEMLEKLLSCDELDSVQIIGIIGMGGIGKTTLADCLYGRMRGQFDGSCFLTNVCENSKRNGLESLLHKLFSTLLNDRDLEIGPPGNAHERFERRLKNKKLLIVLDDVNDEKQIKYLMGHCKWYQGGSRIIITSRDSKLIETIKGRKYLLPPLNYREALKLFSLNAFNDSCPSKEFESLTNMVLDYAKGHPLALKVLGSDLCERDNLYWEDKLDSLRSRSHGDIYEVLETSYEELSIEQKNVFLDIACFFRSEKVDYVKCLLNSHGVDVSSVIDDLIDKCLITLSDDRIEMHDMFQTMGKEISLKAETMAMRDVMWLSRHGTQCQSYIRLWDSEDICDMLTIGMGADKVRGIFLDTSKLRAMRLSAKAFKEMHNLKYLKIYDSRCSRGCVAELKVNLRKGLDFLPNELTYLHWHGYPLQSIPLEFDPKNLVDLKLPHSELEEIWDDDKDAGMLKWVDLSHSVNLRNCLGLAKTPNLERLSLEGCTSLRKLPSSLNCLEKLVYLNLRECTSLKSLPKEVKSQSLQTLILSGCSSLKKFPLFPENVEVLLLDGIAIKSLPESIESFKKLALLNLKNCKKLKRLSSDLYKLKCLQELILSGCSQLEVFPEIKENMESLEILLLDDTSITEMPNMMHLSNIKTFSLCGTNSQVSVSMFFLPPSSSVCSRLTDLYLSRCNLYKLPYNSGGLSSLQSLCLSGNNIENLPESFSHLHNLKWFDLKYCKMLKSLPALPQNLQYLDAHECESLETLANPLTPLTVGERIHSMFIFSNCYKLNQDAQESLVGHARIKSQLMANASVKRYYRGFVPQPLVGICYPATEIPSWFHHQRLGSSLEIPLPPHWCDTDFVGLALSVVVSFKDYKDCTKRFSVKCFGKFENQDGSFTRFDFTLAGWNEPCGSLSHEPRKLTSDHVFMGYNSCFHVKKLHGESNSCCYTTASFEFYATDDETKKKLETCEVIKCGMSLVYVPDDDDCMLLKKTNLVQLSVMTEPSCSYSIDDVVVMDDVRPKRGRCQLGGGGEEESDCKRTKEEKIMA</sequence>
<evidence type="ECO:0000313" key="10">
    <source>
        <dbReference type="EMBL" id="CAA7018590.1"/>
    </source>
</evidence>
<feature type="compositionally biased region" description="Basic and acidic residues" evidence="8">
    <location>
        <begin position="1202"/>
        <end position="1213"/>
    </location>
</feature>
<dbReference type="FunFam" id="3.80.10.10:FF:000386">
    <property type="entry name" value="Disease resistance protein RPS4"/>
    <property type="match status" value="1"/>
</dbReference>
<dbReference type="InterPro" id="IPR011713">
    <property type="entry name" value="Leu-rich_rpt_3"/>
</dbReference>
<dbReference type="Gene3D" id="3.40.50.10140">
    <property type="entry name" value="Toll/interleukin-1 receptor homology (TIR) domain"/>
    <property type="match status" value="1"/>
</dbReference>
<keyword evidence="2" id="KW-0433">Leucine-rich repeat</keyword>
<dbReference type="Gene3D" id="3.40.50.300">
    <property type="entry name" value="P-loop containing nucleotide triphosphate hydrolases"/>
    <property type="match status" value="1"/>
</dbReference>
<dbReference type="Pfam" id="PF13855">
    <property type="entry name" value="LRR_8"/>
    <property type="match status" value="1"/>
</dbReference>
<keyword evidence="5" id="KW-0611">Plant defense</keyword>
<organism evidence="10 11">
    <name type="scientific">Microthlaspi erraticum</name>
    <dbReference type="NCBI Taxonomy" id="1685480"/>
    <lineage>
        <taxon>Eukaryota</taxon>
        <taxon>Viridiplantae</taxon>
        <taxon>Streptophyta</taxon>
        <taxon>Embryophyta</taxon>
        <taxon>Tracheophyta</taxon>
        <taxon>Spermatophyta</taxon>
        <taxon>Magnoliopsida</taxon>
        <taxon>eudicotyledons</taxon>
        <taxon>Gunneridae</taxon>
        <taxon>Pentapetalae</taxon>
        <taxon>rosids</taxon>
        <taxon>malvids</taxon>
        <taxon>Brassicales</taxon>
        <taxon>Brassicaceae</taxon>
        <taxon>Coluteocarpeae</taxon>
        <taxon>Microthlaspi</taxon>
    </lineage>
</organism>
<comment type="caution">
    <text evidence="10">The sequence shown here is derived from an EMBL/GenBank/DDBJ whole genome shotgun (WGS) entry which is preliminary data.</text>
</comment>
<keyword evidence="4" id="KW-0378">Hydrolase</keyword>
<dbReference type="Gene3D" id="1.10.8.430">
    <property type="entry name" value="Helical domain of apoptotic protease-activating factors"/>
    <property type="match status" value="1"/>
</dbReference>
<feature type="region of interest" description="Disordered" evidence="8">
    <location>
        <begin position="1191"/>
        <end position="1213"/>
    </location>
</feature>
<proteinExistence type="predicted"/>
<dbReference type="Pfam" id="PF01582">
    <property type="entry name" value="TIR"/>
    <property type="match status" value="1"/>
</dbReference>
<dbReference type="InterPro" id="IPR044974">
    <property type="entry name" value="Disease_R_plants"/>
</dbReference>
<evidence type="ECO:0000256" key="5">
    <source>
        <dbReference type="ARBA" id="ARBA00022821"/>
    </source>
</evidence>
<protein>
    <recommendedName>
        <fullName evidence="1">ADP-ribosyl cyclase/cyclic ADP-ribose hydrolase</fullName>
        <ecNumber evidence="1">3.2.2.6</ecNumber>
    </recommendedName>
</protein>
<evidence type="ECO:0000256" key="4">
    <source>
        <dbReference type="ARBA" id="ARBA00022801"/>
    </source>
</evidence>
<dbReference type="Pfam" id="PF20160">
    <property type="entry name" value="C-JID"/>
    <property type="match status" value="1"/>
</dbReference>